<dbReference type="NCBIfam" id="TIGR00594">
    <property type="entry name" value="polc"/>
    <property type="match status" value="1"/>
</dbReference>
<evidence type="ECO:0000259" key="11">
    <source>
        <dbReference type="SMART" id="SM00481"/>
    </source>
</evidence>
<feature type="region of interest" description="Disordered" evidence="10">
    <location>
        <begin position="1151"/>
        <end position="1209"/>
    </location>
</feature>
<dbReference type="CDD" id="cd04485">
    <property type="entry name" value="DnaE_OBF"/>
    <property type="match status" value="1"/>
</dbReference>
<dbReference type="InterPro" id="IPR004013">
    <property type="entry name" value="PHP_dom"/>
</dbReference>
<dbReference type="GO" id="GO:0008408">
    <property type="term" value="F:3'-5' exonuclease activity"/>
    <property type="evidence" value="ECO:0007669"/>
    <property type="project" value="InterPro"/>
</dbReference>
<evidence type="ECO:0000256" key="5">
    <source>
        <dbReference type="ARBA" id="ARBA00022705"/>
    </source>
</evidence>
<dbReference type="Pfam" id="PF17657">
    <property type="entry name" value="DNA_pol3_finger"/>
    <property type="match status" value="1"/>
</dbReference>
<dbReference type="SMART" id="SM00481">
    <property type="entry name" value="POLIIIAc"/>
    <property type="match status" value="1"/>
</dbReference>
<evidence type="ECO:0000256" key="1">
    <source>
        <dbReference type="ARBA" id="ARBA00012417"/>
    </source>
</evidence>
<keyword evidence="7" id="KW-0239">DNA-directed DNA polymerase</keyword>
<name>A0A1I1J390_9ACTN</name>
<dbReference type="CDD" id="cd07431">
    <property type="entry name" value="PHP_PolIIIA"/>
    <property type="match status" value="1"/>
</dbReference>
<dbReference type="InterPro" id="IPR029460">
    <property type="entry name" value="DNAPol_HHH"/>
</dbReference>
<keyword evidence="3" id="KW-0808">Transferase</keyword>
<evidence type="ECO:0000256" key="7">
    <source>
        <dbReference type="ARBA" id="ARBA00022932"/>
    </source>
</evidence>
<dbReference type="Gene3D" id="1.10.10.1600">
    <property type="entry name" value="Bacterial DNA polymerase III alpha subunit, thumb domain"/>
    <property type="match status" value="1"/>
</dbReference>
<keyword evidence="8" id="KW-0234">DNA repair</keyword>
<keyword evidence="6" id="KW-0227">DNA damage</keyword>
<evidence type="ECO:0000256" key="9">
    <source>
        <dbReference type="ARBA" id="ARBA00049244"/>
    </source>
</evidence>
<dbReference type="GO" id="GO:0006260">
    <property type="term" value="P:DNA replication"/>
    <property type="evidence" value="ECO:0007669"/>
    <property type="project" value="UniProtKB-KW"/>
</dbReference>
<dbReference type="InterPro" id="IPR041931">
    <property type="entry name" value="DNA_pol3_alpha_thumb_dom"/>
</dbReference>
<dbReference type="GO" id="GO:0006281">
    <property type="term" value="P:DNA repair"/>
    <property type="evidence" value="ECO:0007669"/>
    <property type="project" value="UniProtKB-KW"/>
</dbReference>
<feature type="region of interest" description="Disordered" evidence="10">
    <location>
        <begin position="966"/>
        <end position="999"/>
    </location>
</feature>
<dbReference type="OrthoDB" id="9803237at2"/>
<feature type="domain" description="Polymerase/histidinol phosphatase N-terminal" evidence="11">
    <location>
        <begin position="20"/>
        <end position="87"/>
    </location>
</feature>
<dbReference type="InterPro" id="IPR040982">
    <property type="entry name" value="DNA_pol3_finger"/>
</dbReference>
<sequence>MARPDGGSVRDEAAGPPPFAHLHVASGYSARYGASLPARLVERAAGRGMPVLALTDRDTVAGVPRFIEACVRHGVRPLLGADLAVAPLAPSSAPGAAARRRMPARGGAHVEEPPLRVVLLARDRAGWAALCRLISAAHAAEGPVQVSWEALRAHAAPALMALLGPVSEPARALAAGRPDVAARLLAPWRELFGDSLRLETVWHGRTGTGPGSLRLAARTLGLAAETGVPAVLANAVRYADPEQHRMADVLDSARRLVPIVPGATDTGERWLKGPREMARAAEEIARAAGGGEREAARLLAATAQTARACLIDPRQDLGMGRPHFPEPEVVGTDAASLNRALRERCEAGLARRGVTVDPPAGEPAGPAAAGNPGRPSRPGSSGVPGVSWRQARERLEQELSVIADLGYAGYFLTVAAVVADTRELGIRVAARGSGAGSLVNYALDISNVNPLEHELIFERFLSRRRSSLPDIDLDVESARRLEVYRAVLRRFGERRIAMVAMPETYRARHAVRDTAAALGMDPAEADWLAKSFPHIRARDLRAAVAELPELRRVAARGDRYDLLWELAEGLDGLVRGTAMHPCGVIISHTGLLDRLPVQPTAQESFPMVQADKEDVELWGLLKLDILGVRLWSSLAHATAEIERVSGERIDLEDPARVPPEDPAAFELIRRADTLGLFQLESPGQRDLLSRLKPATFADIVADISLFRPGPVAGDMPGQYVSSRHGKVPRSLHPDLEPLLRASRGVVIWHEQVTGIMAVMTGRELDEAEEMRRKLADTAGREEVRAWFLEHAAARGTDPATREELWKVLEAFGAYGFCRAHATAFAAVSVQSAWLKAHRAAALYAGLLEHDPGMWPRRVLLADARRHDVPILPVDVNHSDTTYRLELVSGKWGVRMSLSQVENIAGAEAARIAAGQPYTSLDDFWRRARPSRPVAERLARIGALDAFGGNRRDLLLLIAELHATHRPAAAGRGGPRPGGQEALPVGDGGTGHRRTAEAAGLPDLSEGERLEAELRVLGMDTSRHLMDDHGDFLAELGVVSAQALHTVPKGRTVLVAGVKAATQTPAISSGKRIIFLTLDAGDGLVDLAAYEDSHPACAHAIFHSGLLLARGTVQRRAPGATSVSCTAAWNLAELIELRRTGGLDAVAARLAGNGDDAAAPPPESDGDATGGRRIRMPTGALMHPWSDLRPAGDGAAPARRLWHSSPGSAG</sequence>
<gene>
    <name evidence="12" type="ORF">SAMN05421773_103273</name>
</gene>
<dbReference type="Pfam" id="PF02811">
    <property type="entry name" value="PHP"/>
    <property type="match status" value="1"/>
</dbReference>
<dbReference type="EMBL" id="FOLM01000003">
    <property type="protein sequence ID" value="SFC42946.1"/>
    <property type="molecule type" value="Genomic_DNA"/>
</dbReference>
<dbReference type="PANTHER" id="PTHR32294:SF4">
    <property type="entry name" value="ERROR-PRONE DNA POLYMERASE"/>
    <property type="match status" value="1"/>
</dbReference>
<keyword evidence="5" id="KW-0235">DNA replication</keyword>
<proteinExistence type="predicted"/>
<dbReference type="EC" id="2.7.7.7" evidence="1"/>
<evidence type="ECO:0000256" key="10">
    <source>
        <dbReference type="SAM" id="MobiDB-lite"/>
    </source>
</evidence>
<keyword evidence="4" id="KW-0548">Nucleotidyltransferase</keyword>
<evidence type="ECO:0000256" key="2">
    <source>
        <dbReference type="ARBA" id="ARBA00022490"/>
    </source>
</evidence>
<dbReference type="Gene3D" id="3.20.20.140">
    <property type="entry name" value="Metal-dependent hydrolases"/>
    <property type="match status" value="1"/>
</dbReference>
<reference evidence="12 13" key="1">
    <citation type="submission" date="2016-10" db="EMBL/GenBank/DDBJ databases">
        <authorList>
            <person name="de Groot N.N."/>
        </authorList>
    </citation>
    <scope>NUCLEOTIDE SEQUENCE [LARGE SCALE GENOMIC DNA]</scope>
    <source>
        <strain evidence="12 13">CGMCC 4.5739</strain>
    </source>
</reference>
<dbReference type="Pfam" id="PF14579">
    <property type="entry name" value="HHH_6"/>
    <property type="match status" value="1"/>
</dbReference>
<dbReference type="GO" id="GO:0003887">
    <property type="term" value="F:DNA-directed DNA polymerase activity"/>
    <property type="evidence" value="ECO:0007669"/>
    <property type="project" value="UniProtKB-KW"/>
</dbReference>
<dbReference type="InterPro" id="IPR016195">
    <property type="entry name" value="Pol/histidinol_Pase-like"/>
</dbReference>
<dbReference type="Pfam" id="PF07733">
    <property type="entry name" value="DNA_pol3_alpha"/>
    <property type="match status" value="1"/>
</dbReference>
<dbReference type="PANTHER" id="PTHR32294">
    <property type="entry name" value="DNA POLYMERASE III SUBUNIT ALPHA"/>
    <property type="match status" value="1"/>
</dbReference>
<feature type="compositionally biased region" description="Low complexity" evidence="10">
    <location>
        <begin position="1186"/>
        <end position="1198"/>
    </location>
</feature>
<dbReference type="InterPro" id="IPR004805">
    <property type="entry name" value="DnaE2/DnaE/PolC"/>
</dbReference>
<dbReference type="Gene3D" id="1.10.150.870">
    <property type="match status" value="1"/>
</dbReference>
<evidence type="ECO:0000256" key="4">
    <source>
        <dbReference type="ARBA" id="ARBA00022695"/>
    </source>
</evidence>
<organism evidence="12 13">
    <name type="scientific">Streptomyces aidingensis</name>
    <dbReference type="NCBI Taxonomy" id="910347"/>
    <lineage>
        <taxon>Bacteria</taxon>
        <taxon>Bacillati</taxon>
        <taxon>Actinomycetota</taxon>
        <taxon>Actinomycetes</taxon>
        <taxon>Kitasatosporales</taxon>
        <taxon>Streptomycetaceae</taxon>
        <taxon>Streptomyces</taxon>
    </lineage>
</organism>
<dbReference type="AlphaFoldDB" id="A0A1I1J390"/>
<evidence type="ECO:0000313" key="13">
    <source>
        <dbReference type="Proteomes" id="UP000199207"/>
    </source>
</evidence>
<accession>A0A1I1J390</accession>
<evidence type="ECO:0000256" key="6">
    <source>
        <dbReference type="ARBA" id="ARBA00022763"/>
    </source>
</evidence>
<dbReference type="SUPFAM" id="SSF89550">
    <property type="entry name" value="PHP domain-like"/>
    <property type="match status" value="1"/>
</dbReference>
<keyword evidence="13" id="KW-1185">Reference proteome</keyword>
<dbReference type="Proteomes" id="UP000199207">
    <property type="component" value="Unassembled WGS sequence"/>
</dbReference>
<dbReference type="InterPro" id="IPR003141">
    <property type="entry name" value="Pol/His_phosphatase_N"/>
</dbReference>
<evidence type="ECO:0000256" key="8">
    <source>
        <dbReference type="ARBA" id="ARBA00023204"/>
    </source>
</evidence>
<dbReference type="STRING" id="910347.SAMN05421773_103273"/>
<dbReference type="InterPro" id="IPR011708">
    <property type="entry name" value="DNA_pol3_alpha_NTPase_dom"/>
</dbReference>
<dbReference type="RefSeq" id="WP_093838097.1">
    <property type="nucleotide sequence ID" value="NZ_FOLM01000003.1"/>
</dbReference>
<feature type="region of interest" description="Disordered" evidence="10">
    <location>
        <begin position="351"/>
        <end position="386"/>
    </location>
</feature>
<evidence type="ECO:0000313" key="12">
    <source>
        <dbReference type="EMBL" id="SFC42946.1"/>
    </source>
</evidence>
<keyword evidence="2" id="KW-0963">Cytoplasm</keyword>
<evidence type="ECO:0000256" key="3">
    <source>
        <dbReference type="ARBA" id="ARBA00022679"/>
    </source>
</evidence>
<comment type="catalytic activity">
    <reaction evidence="9">
        <text>DNA(n) + a 2'-deoxyribonucleoside 5'-triphosphate = DNA(n+1) + diphosphate</text>
        <dbReference type="Rhea" id="RHEA:22508"/>
        <dbReference type="Rhea" id="RHEA-COMP:17339"/>
        <dbReference type="Rhea" id="RHEA-COMP:17340"/>
        <dbReference type="ChEBI" id="CHEBI:33019"/>
        <dbReference type="ChEBI" id="CHEBI:61560"/>
        <dbReference type="ChEBI" id="CHEBI:173112"/>
        <dbReference type="EC" id="2.7.7.7"/>
    </reaction>
</comment>
<protein>
    <recommendedName>
        <fullName evidence="1">DNA-directed DNA polymerase</fullName>
        <ecNumber evidence="1">2.7.7.7</ecNumber>
    </recommendedName>
</protein>
<feature type="compositionally biased region" description="Low complexity" evidence="10">
    <location>
        <begin position="358"/>
        <end position="386"/>
    </location>
</feature>